<feature type="transmembrane region" description="Helical" evidence="2">
    <location>
        <begin position="30"/>
        <end position="48"/>
    </location>
</feature>
<name>A0A7Z2GDJ1_9BURK</name>
<dbReference type="KEGG" id="pacp:FAZ97_33385"/>
<reference evidence="3 4" key="1">
    <citation type="submission" date="2019-12" db="EMBL/GenBank/DDBJ databases">
        <title>Paraburkholderia acidiphila 7Q-K02 sp. nov and Paraburkholderia acidisoli DHF22 sp. nov., two strains isolated from forest soil.</title>
        <authorList>
            <person name="Gao Z."/>
            <person name="Qiu L."/>
        </authorList>
    </citation>
    <scope>NUCLEOTIDE SEQUENCE [LARGE SCALE GENOMIC DNA]</scope>
    <source>
        <strain evidence="3 4">7Q-K02</strain>
    </source>
</reference>
<keyword evidence="2" id="KW-1133">Transmembrane helix</keyword>
<proteinExistence type="predicted"/>
<evidence type="ECO:0000313" key="4">
    <source>
        <dbReference type="Proteomes" id="UP000434209"/>
    </source>
</evidence>
<accession>A0A7Z2GDJ1</accession>
<keyword evidence="4" id="KW-1185">Reference proteome</keyword>
<keyword evidence="2" id="KW-0812">Transmembrane</keyword>
<keyword evidence="2" id="KW-0472">Membrane</keyword>
<dbReference type="RefSeq" id="WP_158763022.1">
    <property type="nucleotide sequence ID" value="NZ_CP046912.1"/>
</dbReference>
<dbReference type="Proteomes" id="UP000434209">
    <property type="component" value="Chromosome 4"/>
</dbReference>
<evidence type="ECO:0000256" key="1">
    <source>
        <dbReference type="SAM" id="MobiDB-lite"/>
    </source>
</evidence>
<dbReference type="AlphaFoldDB" id="A0A7Z2GDJ1"/>
<dbReference type="EMBL" id="CP046912">
    <property type="protein sequence ID" value="QGZ59846.1"/>
    <property type="molecule type" value="Genomic_DNA"/>
</dbReference>
<organism evidence="3 4">
    <name type="scientific">Paraburkholderia acidiphila</name>
    <dbReference type="NCBI Taxonomy" id="2571747"/>
    <lineage>
        <taxon>Bacteria</taxon>
        <taxon>Pseudomonadati</taxon>
        <taxon>Pseudomonadota</taxon>
        <taxon>Betaproteobacteria</taxon>
        <taxon>Burkholderiales</taxon>
        <taxon>Burkholderiaceae</taxon>
        <taxon>Paraburkholderia</taxon>
    </lineage>
</organism>
<evidence type="ECO:0000256" key="2">
    <source>
        <dbReference type="SAM" id="Phobius"/>
    </source>
</evidence>
<feature type="region of interest" description="Disordered" evidence="1">
    <location>
        <begin position="63"/>
        <end position="82"/>
    </location>
</feature>
<sequence>MKTNLESDDSLSRHGGMACIARVNHPGCRMAIVSCLAMRVFILVVLFAQLRRVIIAPADEKRCNQTEQANRRSARSATEAIP</sequence>
<protein>
    <submittedName>
        <fullName evidence="3">Uncharacterized protein</fullName>
    </submittedName>
</protein>
<gene>
    <name evidence="3" type="ORF">FAZ97_33385</name>
</gene>
<evidence type="ECO:0000313" key="3">
    <source>
        <dbReference type="EMBL" id="QGZ59846.1"/>
    </source>
</evidence>